<name>A0A9Q4Q1Z9_9EURY</name>
<organism evidence="7 8">
    <name type="scientific">Natrinema salsiterrestre</name>
    <dbReference type="NCBI Taxonomy" id="2950540"/>
    <lineage>
        <taxon>Archaea</taxon>
        <taxon>Methanobacteriati</taxon>
        <taxon>Methanobacteriota</taxon>
        <taxon>Stenosarchaea group</taxon>
        <taxon>Halobacteria</taxon>
        <taxon>Halobacteriales</taxon>
        <taxon>Natrialbaceae</taxon>
        <taxon>Natrinema</taxon>
    </lineage>
</organism>
<dbReference type="EMBL" id="JAMQOT010000003">
    <property type="protein sequence ID" value="MDF9746041.1"/>
    <property type="molecule type" value="Genomic_DNA"/>
</dbReference>
<dbReference type="PANTHER" id="PTHR42987">
    <property type="entry name" value="PEPTIDASE S49"/>
    <property type="match status" value="1"/>
</dbReference>
<dbReference type="InterPro" id="IPR029045">
    <property type="entry name" value="ClpP/crotonase-like_dom_sf"/>
</dbReference>
<dbReference type="GO" id="GO:0006508">
    <property type="term" value="P:proteolysis"/>
    <property type="evidence" value="ECO:0007669"/>
    <property type="project" value="UniProtKB-KW"/>
</dbReference>
<dbReference type="AlphaFoldDB" id="A0A9Q4Q1Z9"/>
<accession>A0A9Q4Q1Z9</accession>
<dbReference type="InterPro" id="IPR002142">
    <property type="entry name" value="Peptidase_S49"/>
</dbReference>
<evidence type="ECO:0000313" key="8">
    <source>
        <dbReference type="Proteomes" id="UP001154061"/>
    </source>
</evidence>
<proteinExistence type="inferred from homology"/>
<gene>
    <name evidence="7" type="ORF">NDI89_10655</name>
</gene>
<dbReference type="CDD" id="cd07023">
    <property type="entry name" value="S49_Sppa_N_C"/>
    <property type="match status" value="1"/>
</dbReference>
<dbReference type="Proteomes" id="UP001154061">
    <property type="component" value="Unassembled WGS sequence"/>
</dbReference>
<protein>
    <submittedName>
        <fullName evidence="7">S49 family peptidase</fullName>
    </submittedName>
</protein>
<keyword evidence="4" id="KW-0720">Serine protease</keyword>
<feature type="domain" description="Peptidase S49" evidence="6">
    <location>
        <begin position="101"/>
        <end position="144"/>
    </location>
</feature>
<keyword evidence="8" id="KW-1185">Reference proteome</keyword>
<evidence type="ECO:0000256" key="2">
    <source>
        <dbReference type="ARBA" id="ARBA00022670"/>
    </source>
</evidence>
<feature type="region of interest" description="Disordered" evidence="5">
    <location>
        <begin position="299"/>
        <end position="320"/>
    </location>
</feature>
<evidence type="ECO:0000256" key="1">
    <source>
        <dbReference type="ARBA" id="ARBA00008683"/>
    </source>
</evidence>
<feature type="region of interest" description="Disordered" evidence="5">
    <location>
        <begin position="145"/>
        <end position="168"/>
    </location>
</feature>
<comment type="similarity">
    <text evidence="1">Belongs to the peptidase S49 family.</text>
</comment>
<dbReference type="Pfam" id="PF01343">
    <property type="entry name" value="Peptidase_S49"/>
    <property type="match status" value="2"/>
</dbReference>
<feature type="domain" description="Peptidase S49" evidence="6">
    <location>
        <begin position="174"/>
        <end position="235"/>
    </location>
</feature>
<dbReference type="RefSeq" id="WP_277521558.1">
    <property type="nucleotide sequence ID" value="NZ_JAMQOT010000003.1"/>
</dbReference>
<evidence type="ECO:0000256" key="5">
    <source>
        <dbReference type="SAM" id="MobiDB-lite"/>
    </source>
</evidence>
<dbReference type="PANTHER" id="PTHR42987:SF4">
    <property type="entry name" value="PROTEASE SOHB-RELATED"/>
    <property type="match status" value="1"/>
</dbReference>
<dbReference type="Gene3D" id="3.90.226.10">
    <property type="entry name" value="2-enoyl-CoA Hydratase, Chain A, domain 1"/>
    <property type="match status" value="1"/>
</dbReference>
<dbReference type="InterPro" id="IPR047272">
    <property type="entry name" value="S49_SppA_C"/>
</dbReference>
<evidence type="ECO:0000256" key="4">
    <source>
        <dbReference type="ARBA" id="ARBA00022825"/>
    </source>
</evidence>
<sequence>MAVWPLERLSRRQQVAIAAALAIVAGALVAPQVYGETTDDDGTVAVIEVSGIITSNTAQELETELRDARHNDSVNAVVLDVNSGGGSPGSSERMYMAVERTAQEMPVIAAVDTIGASGAYYTMLPADEIYVTPTAEVGSVGVIGPAPQPTGPNEGASAPDKGSFHPDDHRAQTETIKRAFLESVMEQRGDEIELSRTEVAHAQTYPGVEAVENGYADEIGTVDDAIADTAEEAGLGSYEVEIRESERQQNLPFAFGASDGGDRTAVESGDSTVHPYRPLLVTPDLWNALFVGDWTAMTDDEGVPSVEVNGTGTDDGGDGS</sequence>
<keyword evidence="3" id="KW-0378">Hydrolase</keyword>
<evidence type="ECO:0000313" key="7">
    <source>
        <dbReference type="EMBL" id="MDF9746041.1"/>
    </source>
</evidence>
<dbReference type="GO" id="GO:0008236">
    <property type="term" value="F:serine-type peptidase activity"/>
    <property type="evidence" value="ECO:0007669"/>
    <property type="project" value="UniProtKB-KW"/>
</dbReference>
<comment type="caution">
    <text evidence="7">The sequence shown here is derived from an EMBL/GenBank/DDBJ whole genome shotgun (WGS) entry which is preliminary data.</text>
</comment>
<evidence type="ECO:0000259" key="6">
    <source>
        <dbReference type="Pfam" id="PF01343"/>
    </source>
</evidence>
<evidence type="ECO:0000256" key="3">
    <source>
        <dbReference type="ARBA" id="ARBA00022801"/>
    </source>
</evidence>
<keyword evidence="2" id="KW-0645">Protease</keyword>
<dbReference type="SUPFAM" id="SSF52096">
    <property type="entry name" value="ClpP/crotonase"/>
    <property type="match status" value="1"/>
</dbReference>
<reference evidence="7" key="1">
    <citation type="submission" date="2022-06" db="EMBL/GenBank/DDBJ databases">
        <title>Natrinema sp. a new haloarchaeum isolate from saline soil.</title>
        <authorList>
            <person name="Strakova D."/>
            <person name="Galisteo C."/>
            <person name="Sanchez-Porro C."/>
            <person name="Ventosa A."/>
        </authorList>
    </citation>
    <scope>NUCLEOTIDE SEQUENCE</scope>
    <source>
        <strain evidence="7">S1CR25-10</strain>
    </source>
</reference>